<dbReference type="EMBL" id="ML977329">
    <property type="protein sequence ID" value="KAF2113075.1"/>
    <property type="molecule type" value="Genomic_DNA"/>
</dbReference>
<dbReference type="AlphaFoldDB" id="A0A6A5Z0X4"/>
<proteinExistence type="predicted"/>
<feature type="region of interest" description="Disordered" evidence="1">
    <location>
        <begin position="97"/>
        <end position="129"/>
    </location>
</feature>
<dbReference type="Proteomes" id="UP000799770">
    <property type="component" value="Unassembled WGS sequence"/>
</dbReference>
<feature type="compositionally biased region" description="Polar residues" evidence="1">
    <location>
        <begin position="99"/>
        <end position="109"/>
    </location>
</feature>
<accession>A0A6A5Z0X4</accession>
<keyword evidence="3" id="KW-1185">Reference proteome</keyword>
<evidence type="ECO:0000313" key="3">
    <source>
        <dbReference type="Proteomes" id="UP000799770"/>
    </source>
</evidence>
<gene>
    <name evidence="2" type="ORF">BDV96DRAFT_633738</name>
</gene>
<feature type="region of interest" description="Disordered" evidence="1">
    <location>
        <begin position="164"/>
        <end position="183"/>
    </location>
</feature>
<feature type="compositionally biased region" description="Basic and acidic residues" evidence="1">
    <location>
        <begin position="114"/>
        <end position="128"/>
    </location>
</feature>
<sequence>MEKNHSAVAPAAGSQKNEPIDFEDTIIRLGLLVPDWVKDSSNEILPDDTKIPSFVTEGLTTTEEDLPPGIYSSNEILDPSILLPSYINVEPTTIEKDQLTQQHHSSSNRGSGGQKDRSNNDYYVKKDGNAVNVKENANLAQGEKAKAELSLALMELKALKEQIAQDSKPSAVKMKDQATQPDDEKVEYLKAVTLPFRDRT</sequence>
<feature type="region of interest" description="Disordered" evidence="1">
    <location>
        <begin position="1"/>
        <end position="20"/>
    </location>
</feature>
<organism evidence="2 3">
    <name type="scientific">Lophiotrema nucula</name>
    <dbReference type="NCBI Taxonomy" id="690887"/>
    <lineage>
        <taxon>Eukaryota</taxon>
        <taxon>Fungi</taxon>
        <taxon>Dikarya</taxon>
        <taxon>Ascomycota</taxon>
        <taxon>Pezizomycotina</taxon>
        <taxon>Dothideomycetes</taxon>
        <taxon>Pleosporomycetidae</taxon>
        <taxon>Pleosporales</taxon>
        <taxon>Lophiotremataceae</taxon>
        <taxon>Lophiotrema</taxon>
    </lineage>
</organism>
<evidence type="ECO:0000256" key="1">
    <source>
        <dbReference type="SAM" id="MobiDB-lite"/>
    </source>
</evidence>
<name>A0A6A5Z0X4_9PLEO</name>
<protein>
    <submittedName>
        <fullName evidence="2">Uncharacterized protein</fullName>
    </submittedName>
</protein>
<reference evidence="2" key="1">
    <citation type="journal article" date="2020" name="Stud. Mycol.">
        <title>101 Dothideomycetes genomes: a test case for predicting lifestyles and emergence of pathogens.</title>
        <authorList>
            <person name="Haridas S."/>
            <person name="Albert R."/>
            <person name="Binder M."/>
            <person name="Bloem J."/>
            <person name="Labutti K."/>
            <person name="Salamov A."/>
            <person name="Andreopoulos B."/>
            <person name="Baker S."/>
            <person name="Barry K."/>
            <person name="Bills G."/>
            <person name="Bluhm B."/>
            <person name="Cannon C."/>
            <person name="Castanera R."/>
            <person name="Culley D."/>
            <person name="Daum C."/>
            <person name="Ezra D."/>
            <person name="Gonzalez J."/>
            <person name="Henrissat B."/>
            <person name="Kuo A."/>
            <person name="Liang C."/>
            <person name="Lipzen A."/>
            <person name="Lutzoni F."/>
            <person name="Magnuson J."/>
            <person name="Mondo S."/>
            <person name="Nolan M."/>
            <person name="Ohm R."/>
            <person name="Pangilinan J."/>
            <person name="Park H.-J."/>
            <person name="Ramirez L."/>
            <person name="Alfaro M."/>
            <person name="Sun H."/>
            <person name="Tritt A."/>
            <person name="Yoshinaga Y."/>
            <person name="Zwiers L.-H."/>
            <person name="Turgeon B."/>
            <person name="Goodwin S."/>
            <person name="Spatafora J."/>
            <person name="Crous P."/>
            <person name="Grigoriev I."/>
        </authorList>
    </citation>
    <scope>NUCLEOTIDE SEQUENCE</scope>
    <source>
        <strain evidence="2">CBS 627.86</strain>
    </source>
</reference>
<evidence type="ECO:0000313" key="2">
    <source>
        <dbReference type="EMBL" id="KAF2113075.1"/>
    </source>
</evidence>